<proteinExistence type="predicted"/>
<evidence type="ECO:0000313" key="2">
    <source>
        <dbReference type="Proteomes" id="UP000195667"/>
    </source>
</evidence>
<dbReference type="EMBL" id="FUKI01000094">
    <property type="protein sequence ID" value="SJM91738.1"/>
    <property type="molecule type" value="Genomic_DNA"/>
</dbReference>
<protein>
    <submittedName>
        <fullName evidence="1">Uncharacterized protein</fullName>
    </submittedName>
</protein>
<evidence type="ECO:0000313" key="1">
    <source>
        <dbReference type="EMBL" id="SJM91738.1"/>
    </source>
</evidence>
<gene>
    <name evidence="1" type="ORF">CRENPOLYSF1_200068</name>
</gene>
<sequence length="53" mass="6205">MVMCVLIKLCGLLSIHSWYPIKTQQILSHLLNPFKNIVLCKRSFFCLVECSEY</sequence>
<reference evidence="2" key="1">
    <citation type="submission" date="2017-02" db="EMBL/GenBank/DDBJ databases">
        <authorList>
            <person name="Daims H."/>
        </authorList>
    </citation>
    <scope>NUCLEOTIDE SEQUENCE [LARGE SCALE GENOMIC DNA]</scope>
</reference>
<accession>A0A1R4H639</accession>
<keyword evidence="2" id="KW-1185">Reference proteome</keyword>
<dbReference type="Proteomes" id="UP000195667">
    <property type="component" value="Unassembled WGS sequence"/>
</dbReference>
<dbReference type="AlphaFoldDB" id="A0A1R4H639"/>
<name>A0A1R4H639_9GAMM</name>
<organism evidence="1 2">
    <name type="scientific">Crenothrix polyspora</name>
    <dbReference type="NCBI Taxonomy" id="360316"/>
    <lineage>
        <taxon>Bacteria</taxon>
        <taxon>Pseudomonadati</taxon>
        <taxon>Pseudomonadota</taxon>
        <taxon>Gammaproteobacteria</taxon>
        <taxon>Methylococcales</taxon>
        <taxon>Crenotrichaceae</taxon>
        <taxon>Crenothrix</taxon>
    </lineage>
</organism>